<proteinExistence type="predicted"/>
<keyword evidence="3" id="KW-1185">Reference proteome</keyword>
<feature type="region of interest" description="Disordered" evidence="1">
    <location>
        <begin position="72"/>
        <end position="93"/>
    </location>
</feature>
<comment type="caution">
    <text evidence="2">The sequence shown here is derived from an EMBL/GenBank/DDBJ whole genome shotgun (WGS) entry which is preliminary data.</text>
</comment>
<dbReference type="AlphaFoldDB" id="A0AAW1VD41"/>
<reference evidence="2 3" key="1">
    <citation type="journal article" date="2023" name="G3 (Bethesda)">
        <title>A chromosome-length genome assembly and annotation of blackberry (Rubus argutus, cv. 'Hillquist').</title>
        <authorList>
            <person name="Bruna T."/>
            <person name="Aryal R."/>
            <person name="Dudchenko O."/>
            <person name="Sargent D.J."/>
            <person name="Mead D."/>
            <person name="Buti M."/>
            <person name="Cavallini A."/>
            <person name="Hytonen T."/>
            <person name="Andres J."/>
            <person name="Pham M."/>
            <person name="Weisz D."/>
            <person name="Mascagni F."/>
            <person name="Usai G."/>
            <person name="Natali L."/>
            <person name="Bassil N."/>
            <person name="Fernandez G.E."/>
            <person name="Lomsadze A."/>
            <person name="Armour M."/>
            <person name="Olukolu B."/>
            <person name="Poorten T."/>
            <person name="Britton C."/>
            <person name="Davik J."/>
            <person name="Ashrafi H."/>
            <person name="Aiden E.L."/>
            <person name="Borodovsky M."/>
            <person name="Worthington M."/>
        </authorList>
    </citation>
    <scope>NUCLEOTIDE SEQUENCE [LARGE SCALE GENOMIC DNA]</scope>
    <source>
        <strain evidence="2">PI 553951</strain>
    </source>
</reference>
<name>A0AAW1VD41_RUBAR</name>
<accession>A0AAW1VD41</accession>
<evidence type="ECO:0000256" key="1">
    <source>
        <dbReference type="SAM" id="MobiDB-lite"/>
    </source>
</evidence>
<protein>
    <submittedName>
        <fullName evidence="2">Uncharacterized protein</fullName>
    </submittedName>
</protein>
<evidence type="ECO:0000313" key="3">
    <source>
        <dbReference type="Proteomes" id="UP001457282"/>
    </source>
</evidence>
<organism evidence="2 3">
    <name type="scientific">Rubus argutus</name>
    <name type="common">Southern blackberry</name>
    <dbReference type="NCBI Taxonomy" id="59490"/>
    <lineage>
        <taxon>Eukaryota</taxon>
        <taxon>Viridiplantae</taxon>
        <taxon>Streptophyta</taxon>
        <taxon>Embryophyta</taxon>
        <taxon>Tracheophyta</taxon>
        <taxon>Spermatophyta</taxon>
        <taxon>Magnoliopsida</taxon>
        <taxon>eudicotyledons</taxon>
        <taxon>Gunneridae</taxon>
        <taxon>Pentapetalae</taxon>
        <taxon>rosids</taxon>
        <taxon>fabids</taxon>
        <taxon>Rosales</taxon>
        <taxon>Rosaceae</taxon>
        <taxon>Rosoideae</taxon>
        <taxon>Rosoideae incertae sedis</taxon>
        <taxon>Rubus</taxon>
    </lineage>
</organism>
<sequence>MPITTIQSNPHRKVPCPLPCSASNSLHQFHTIPCTIYSPWPKINIQSNPYPSPTDLPSHYISRVAAVTIPNRRRTKTSHSPTPSTSVVASLPRPPSRLASTTWLLNCKEEEHGFKSQRNKKKKKQTARAQQICPRRCYFLSATIKAKPRSAGVT</sequence>
<evidence type="ECO:0000313" key="2">
    <source>
        <dbReference type="EMBL" id="KAK9900967.1"/>
    </source>
</evidence>
<dbReference type="Proteomes" id="UP001457282">
    <property type="component" value="Unassembled WGS sequence"/>
</dbReference>
<dbReference type="EMBL" id="JBEDUW010000348">
    <property type="protein sequence ID" value="KAK9900967.1"/>
    <property type="molecule type" value="Genomic_DNA"/>
</dbReference>
<gene>
    <name evidence="2" type="ORF">M0R45_002367</name>
</gene>